<dbReference type="EnsemblMetazoa" id="GAUT010948-RA">
    <property type="protein sequence ID" value="GAUT010948-PA"/>
    <property type="gene ID" value="GAUT010948"/>
</dbReference>
<sequence>MVAVWVAPIYLSNKLECLYTSANTNVGNSNKLCSHYEQLLLQLLIANQFYLEIGYGPAEIQRRRRLAEAEAEAEAEAKERKKAIDLRLYHLLNMDE</sequence>
<reference evidence="1" key="1">
    <citation type="submission" date="2020-05" db="UniProtKB">
        <authorList>
            <consortium name="EnsemblMetazoa"/>
        </authorList>
    </citation>
    <scope>IDENTIFICATION</scope>
    <source>
        <strain evidence="1">TTRI</strain>
    </source>
</reference>
<accession>A0A1A9UP59</accession>
<keyword evidence="2" id="KW-1185">Reference proteome</keyword>
<evidence type="ECO:0000313" key="2">
    <source>
        <dbReference type="Proteomes" id="UP000078200"/>
    </source>
</evidence>
<name>A0A1A9UP59_GLOAU</name>
<evidence type="ECO:0000313" key="1">
    <source>
        <dbReference type="EnsemblMetazoa" id="GAUT010948-PA"/>
    </source>
</evidence>
<dbReference type="AlphaFoldDB" id="A0A1A9UP59"/>
<dbReference type="Proteomes" id="UP000078200">
    <property type="component" value="Unassembled WGS sequence"/>
</dbReference>
<organism evidence="1 2">
    <name type="scientific">Glossina austeni</name>
    <name type="common">Savannah tsetse fly</name>
    <dbReference type="NCBI Taxonomy" id="7395"/>
    <lineage>
        <taxon>Eukaryota</taxon>
        <taxon>Metazoa</taxon>
        <taxon>Ecdysozoa</taxon>
        <taxon>Arthropoda</taxon>
        <taxon>Hexapoda</taxon>
        <taxon>Insecta</taxon>
        <taxon>Pterygota</taxon>
        <taxon>Neoptera</taxon>
        <taxon>Endopterygota</taxon>
        <taxon>Diptera</taxon>
        <taxon>Brachycera</taxon>
        <taxon>Muscomorpha</taxon>
        <taxon>Hippoboscoidea</taxon>
        <taxon>Glossinidae</taxon>
        <taxon>Glossina</taxon>
    </lineage>
</organism>
<dbReference type="VEuPathDB" id="VectorBase:GAUT010948"/>
<protein>
    <submittedName>
        <fullName evidence="1">Uncharacterized protein</fullName>
    </submittedName>
</protein>
<proteinExistence type="predicted"/>